<protein>
    <submittedName>
        <fullName evidence="3">Tripartite tricarboxylate transporter TctB family protein</fullName>
    </submittedName>
</protein>
<proteinExistence type="predicted"/>
<dbReference type="Proteomes" id="UP001244242">
    <property type="component" value="Unassembled WGS sequence"/>
</dbReference>
<name>A0ABT6VH19_9GAMM</name>
<dbReference type="Pfam" id="PF07331">
    <property type="entry name" value="TctB"/>
    <property type="match status" value="1"/>
</dbReference>
<feature type="transmembrane region" description="Helical" evidence="1">
    <location>
        <begin position="77"/>
        <end position="109"/>
    </location>
</feature>
<evidence type="ECO:0000259" key="2">
    <source>
        <dbReference type="Pfam" id="PF07331"/>
    </source>
</evidence>
<sequence>MTSYRKHRLTAVGALLVAAGLATASLLPNVPGYEFPQITAMVAVAIAAILVLLALVPKQPVTATDEESIPWGGIWPLLLILVGFLLIMGWLGFFATSFIAFFLITLIYSPQRISLRGALKGAAIAGLFLGVLYLIFVTLLRVQVPQGILI</sequence>
<evidence type="ECO:0000313" key="4">
    <source>
        <dbReference type="Proteomes" id="UP001244242"/>
    </source>
</evidence>
<keyword evidence="1" id="KW-0472">Membrane</keyword>
<dbReference type="InterPro" id="IPR009936">
    <property type="entry name" value="DUF1468"/>
</dbReference>
<feature type="domain" description="DUF1468" evidence="2">
    <location>
        <begin position="12"/>
        <end position="145"/>
    </location>
</feature>
<keyword evidence="1" id="KW-1133">Transmembrane helix</keyword>
<gene>
    <name evidence="3" type="ORF">QLQ84_05595</name>
</gene>
<keyword evidence="4" id="KW-1185">Reference proteome</keyword>
<organism evidence="3 4">
    <name type="scientific">Halomonas kalidii</name>
    <dbReference type="NCBI Taxonomy" id="3043293"/>
    <lineage>
        <taxon>Bacteria</taxon>
        <taxon>Pseudomonadati</taxon>
        <taxon>Pseudomonadota</taxon>
        <taxon>Gammaproteobacteria</taxon>
        <taxon>Oceanospirillales</taxon>
        <taxon>Halomonadaceae</taxon>
        <taxon>Halomonas</taxon>
    </lineage>
</organism>
<keyword evidence="1" id="KW-0812">Transmembrane</keyword>
<reference evidence="3 4" key="1">
    <citation type="submission" date="2023-04" db="EMBL/GenBank/DDBJ databases">
        <title>Halomonas strains isolated from rhizosphere soil.</title>
        <authorList>
            <person name="Xu L."/>
            <person name="Sun J.-Q."/>
        </authorList>
    </citation>
    <scope>NUCLEOTIDE SEQUENCE [LARGE SCALE GENOMIC DNA]</scope>
    <source>
        <strain evidence="3 4">LN1S58</strain>
    </source>
</reference>
<dbReference type="EMBL" id="JASCQO010000027">
    <property type="protein sequence ID" value="MDI5933260.1"/>
    <property type="molecule type" value="Genomic_DNA"/>
</dbReference>
<evidence type="ECO:0000256" key="1">
    <source>
        <dbReference type="SAM" id="Phobius"/>
    </source>
</evidence>
<evidence type="ECO:0000313" key="3">
    <source>
        <dbReference type="EMBL" id="MDI5933260.1"/>
    </source>
</evidence>
<comment type="caution">
    <text evidence="3">The sequence shown here is derived from an EMBL/GenBank/DDBJ whole genome shotgun (WGS) entry which is preliminary data.</text>
</comment>
<accession>A0ABT6VH19</accession>
<feature type="transmembrane region" description="Helical" evidence="1">
    <location>
        <begin position="34"/>
        <end position="56"/>
    </location>
</feature>
<feature type="transmembrane region" description="Helical" evidence="1">
    <location>
        <begin position="121"/>
        <end position="140"/>
    </location>
</feature>
<dbReference type="RefSeq" id="WP_282720779.1">
    <property type="nucleotide sequence ID" value="NZ_JASCQO010000027.1"/>
</dbReference>